<evidence type="ECO:0000256" key="6">
    <source>
        <dbReference type="ARBA" id="ARBA00023136"/>
    </source>
</evidence>
<evidence type="ECO:0000313" key="13">
    <source>
        <dbReference type="Proteomes" id="UP000193642"/>
    </source>
</evidence>
<keyword evidence="13" id="KW-1185">Reference proteome</keyword>
<keyword evidence="5 9" id="KW-1133">Transmembrane helix</keyword>
<dbReference type="SMART" id="SM01190">
    <property type="entry name" value="EMP24_GP25L"/>
    <property type="match status" value="1"/>
</dbReference>
<dbReference type="PANTHER" id="PTHR22811">
    <property type="entry name" value="TRANSMEMBRANE EMP24 DOMAIN-CONTAINING PROTEIN"/>
    <property type="match status" value="1"/>
</dbReference>
<evidence type="ECO:0000256" key="3">
    <source>
        <dbReference type="ARBA" id="ARBA00022692"/>
    </source>
</evidence>
<evidence type="ECO:0000313" key="12">
    <source>
        <dbReference type="EMBL" id="ORY28931.1"/>
    </source>
</evidence>
<feature type="chain" id="PRO_5012914766" evidence="10">
    <location>
        <begin position="19"/>
        <end position="209"/>
    </location>
</feature>
<dbReference type="GO" id="GO:0016020">
    <property type="term" value="C:membrane"/>
    <property type="evidence" value="ECO:0007669"/>
    <property type="project" value="UniProtKB-SubCell"/>
</dbReference>
<dbReference type="InterPro" id="IPR036598">
    <property type="entry name" value="GOLD_dom_sf"/>
</dbReference>
<dbReference type="Pfam" id="PF01105">
    <property type="entry name" value="EMP24_GP25L"/>
    <property type="match status" value="1"/>
</dbReference>
<name>A0A1Y2B284_9FUNG</name>
<sequence>MLPQLVYLLFGLASFTAASNNFHVTVEAQTKHCFVEPLNAGDFLGLSFQVFGGDNLDVDFWITNPDELIIQSAFRTSTGSFSVDAPKTGSYSYCISNLGHAGNTEKFVSFSINGPDEQRRILDKKSGAKDESKDSLAKEVQELTNAIQQVTDEQAYIRLRLLRHHETAESTNSRVLYWTFFEGLIIASVVGFQLVYITQFFQKSNRRMV</sequence>
<evidence type="ECO:0000256" key="9">
    <source>
        <dbReference type="SAM" id="Phobius"/>
    </source>
</evidence>
<dbReference type="GO" id="GO:0012505">
    <property type="term" value="C:endomembrane system"/>
    <property type="evidence" value="ECO:0007669"/>
    <property type="project" value="UniProtKB-SubCell"/>
</dbReference>
<dbReference type="InterPro" id="IPR015720">
    <property type="entry name" value="Emp24-like"/>
</dbReference>
<proteinExistence type="inferred from homology"/>
<dbReference type="SUPFAM" id="SSF101576">
    <property type="entry name" value="Supernatant protein factor (SPF), C-terminal domain"/>
    <property type="match status" value="1"/>
</dbReference>
<protein>
    <submittedName>
        <fullName evidence="12">Endosomal protein P24B</fullName>
    </submittedName>
</protein>
<comment type="caution">
    <text evidence="12">The sequence shown here is derived from an EMBL/GenBank/DDBJ whole genome shotgun (WGS) entry which is preliminary data.</text>
</comment>
<comment type="subcellular location">
    <subcellularLocation>
        <location evidence="7">Endomembrane system</location>
        <topology evidence="7">Single-pass membrane protein</topology>
    </subcellularLocation>
    <subcellularLocation>
        <location evidence="1 8">Membrane</location>
        <topology evidence="1 8">Single-pass type I membrane protein</topology>
    </subcellularLocation>
</comment>
<feature type="signal peptide" evidence="10">
    <location>
        <begin position="1"/>
        <end position="18"/>
    </location>
</feature>
<evidence type="ECO:0000256" key="7">
    <source>
        <dbReference type="ARBA" id="ARBA00037847"/>
    </source>
</evidence>
<feature type="domain" description="GOLD" evidence="11">
    <location>
        <begin position="31"/>
        <end position="114"/>
    </location>
</feature>
<dbReference type="STRING" id="329046.A0A1Y2B284"/>
<dbReference type="OrthoDB" id="62956at2759"/>
<evidence type="ECO:0000256" key="4">
    <source>
        <dbReference type="ARBA" id="ARBA00022729"/>
    </source>
</evidence>
<dbReference type="InterPro" id="IPR009038">
    <property type="entry name" value="GOLD_dom"/>
</dbReference>
<evidence type="ECO:0000256" key="8">
    <source>
        <dbReference type="RuleBase" id="RU003827"/>
    </source>
</evidence>
<gene>
    <name evidence="12" type="ORF">BCR33DRAFT_724891</name>
</gene>
<dbReference type="Proteomes" id="UP000193642">
    <property type="component" value="Unassembled WGS sequence"/>
</dbReference>
<evidence type="ECO:0000256" key="10">
    <source>
        <dbReference type="SAM" id="SignalP"/>
    </source>
</evidence>
<dbReference type="AlphaFoldDB" id="A0A1Y2B284"/>
<accession>A0A1Y2B284</accession>
<dbReference type="EMBL" id="MCGO01000091">
    <property type="protein sequence ID" value="ORY28931.1"/>
    <property type="molecule type" value="Genomic_DNA"/>
</dbReference>
<keyword evidence="4 10" id="KW-0732">Signal</keyword>
<reference evidence="12 13" key="1">
    <citation type="submission" date="2016-07" db="EMBL/GenBank/DDBJ databases">
        <title>Pervasive Adenine N6-methylation of Active Genes in Fungi.</title>
        <authorList>
            <consortium name="DOE Joint Genome Institute"/>
            <person name="Mondo S.J."/>
            <person name="Dannebaum R.O."/>
            <person name="Kuo R.C."/>
            <person name="Labutti K."/>
            <person name="Haridas S."/>
            <person name="Kuo A."/>
            <person name="Salamov A."/>
            <person name="Ahrendt S.R."/>
            <person name="Lipzen A."/>
            <person name="Sullivan W."/>
            <person name="Andreopoulos W.B."/>
            <person name="Clum A."/>
            <person name="Lindquist E."/>
            <person name="Daum C."/>
            <person name="Ramamoorthy G.K."/>
            <person name="Gryganskyi A."/>
            <person name="Culley D."/>
            <person name="Magnuson J.K."/>
            <person name="James T.Y."/>
            <person name="O'Malley M.A."/>
            <person name="Stajich J.E."/>
            <person name="Spatafora J.W."/>
            <person name="Visel A."/>
            <person name="Grigoriev I.V."/>
        </authorList>
    </citation>
    <scope>NUCLEOTIDE SEQUENCE [LARGE SCALE GENOMIC DNA]</scope>
    <source>
        <strain evidence="12 13">JEL800</strain>
    </source>
</reference>
<evidence type="ECO:0000256" key="2">
    <source>
        <dbReference type="ARBA" id="ARBA00007104"/>
    </source>
</evidence>
<dbReference type="PROSITE" id="PS50866">
    <property type="entry name" value="GOLD"/>
    <property type="match status" value="1"/>
</dbReference>
<keyword evidence="6 9" id="KW-0472">Membrane</keyword>
<comment type="similarity">
    <text evidence="2 8">Belongs to the EMP24/GP25L family.</text>
</comment>
<feature type="transmembrane region" description="Helical" evidence="9">
    <location>
        <begin position="175"/>
        <end position="198"/>
    </location>
</feature>
<keyword evidence="3 8" id="KW-0812">Transmembrane</keyword>
<organism evidence="12 13">
    <name type="scientific">Rhizoclosmatium globosum</name>
    <dbReference type="NCBI Taxonomy" id="329046"/>
    <lineage>
        <taxon>Eukaryota</taxon>
        <taxon>Fungi</taxon>
        <taxon>Fungi incertae sedis</taxon>
        <taxon>Chytridiomycota</taxon>
        <taxon>Chytridiomycota incertae sedis</taxon>
        <taxon>Chytridiomycetes</taxon>
        <taxon>Chytridiales</taxon>
        <taxon>Chytriomycetaceae</taxon>
        <taxon>Rhizoclosmatium</taxon>
    </lineage>
</organism>
<evidence type="ECO:0000256" key="5">
    <source>
        <dbReference type="ARBA" id="ARBA00022989"/>
    </source>
</evidence>
<evidence type="ECO:0000259" key="11">
    <source>
        <dbReference type="PROSITE" id="PS50866"/>
    </source>
</evidence>
<evidence type="ECO:0000256" key="1">
    <source>
        <dbReference type="ARBA" id="ARBA00004479"/>
    </source>
</evidence>